<evidence type="ECO:0000313" key="9">
    <source>
        <dbReference type="EMBL" id="OAS86723.1"/>
    </source>
</evidence>
<dbReference type="GO" id="GO:0005886">
    <property type="term" value="C:plasma membrane"/>
    <property type="evidence" value="ECO:0007669"/>
    <property type="project" value="UniProtKB-SubCell"/>
</dbReference>
<dbReference type="PROSITE" id="PS51849">
    <property type="entry name" value="RSGI_N"/>
    <property type="match status" value="1"/>
</dbReference>
<dbReference type="Pfam" id="PF12791">
    <property type="entry name" value="RsgI_N"/>
    <property type="match status" value="1"/>
</dbReference>
<feature type="compositionally biased region" description="Basic and acidic residues" evidence="6">
    <location>
        <begin position="275"/>
        <end position="291"/>
    </location>
</feature>
<comment type="subcellular location">
    <subcellularLocation>
        <location evidence="1">Cell membrane</location>
        <topology evidence="1">Single-pass membrane protein</topology>
    </subcellularLocation>
</comment>
<dbReference type="AlphaFoldDB" id="A0A179T2M4"/>
<keyword evidence="10" id="KW-1185">Reference proteome</keyword>
<keyword evidence="5 7" id="KW-0472">Membrane</keyword>
<dbReference type="Proteomes" id="UP000078534">
    <property type="component" value="Unassembled WGS sequence"/>
</dbReference>
<proteinExistence type="predicted"/>
<dbReference type="OrthoDB" id="9800626at2"/>
<evidence type="ECO:0000256" key="6">
    <source>
        <dbReference type="SAM" id="MobiDB-lite"/>
    </source>
</evidence>
<dbReference type="STRING" id="152268.A6K24_04215"/>
<gene>
    <name evidence="9" type="ORF">A6K24_04215</name>
</gene>
<feature type="region of interest" description="Disordered" evidence="6">
    <location>
        <begin position="206"/>
        <end position="402"/>
    </location>
</feature>
<protein>
    <recommendedName>
        <fullName evidence="8">RsgI N-terminal anti-sigma domain-containing protein</fullName>
    </recommendedName>
</protein>
<keyword evidence="3 7" id="KW-0812">Transmembrane</keyword>
<evidence type="ECO:0000256" key="4">
    <source>
        <dbReference type="ARBA" id="ARBA00022989"/>
    </source>
</evidence>
<dbReference type="InterPro" id="IPR024449">
    <property type="entry name" value="Anti-sigma_RsgI_N"/>
</dbReference>
<keyword evidence="2" id="KW-1003">Cell membrane</keyword>
<evidence type="ECO:0000256" key="5">
    <source>
        <dbReference type="ARBA" id="ARBA00023136"/>
    </source>
</evidence>
<evidence type="ECO:0000256" key="2">
    <source>
        <dbReference type="ARBA" id="ARBA00022475"/>
    </source>
</evidence>
<name>A0A179T2M4_9BACI</name>
<evidence type="ECO:0000256" key="7">
    <source>
        <dbReference type="SAM" id="Phobius"/>
    </source>
</evidence>
<comment type="caution">
    <text evidence="9">The sequence shown here is derived from an EMBL/GenBank/DDBJ whole genome shotgun (WGS) entry which is preliminary data.</text>
</comment>
<organism evidence="9 10">
    <name type="scientific">Metabacillus litoralis</name>
    <dbReference type="NCBI Taxonomy" id="152268"/>
    <lineage>
        <taxon>Bacteria</taxon>
        <taxon>Bacillati</taxon>
        <taxon>Bacillota</taxon>
        <taxon>Bacilli</taxon>
        <taxon>Bacillales</taxon>
        <taxon>Bacillaceae</taxon>
        <taxon>Metabacillus</taxon>
    </lineage>
</organism>
<feature type="domain" description="RsgI N-terminal anti-sigma" evidence="8">
    <location>
        <begin position="2"/>
        <end position="50"/>
    </location>
</feature>
<reference evidence="10" key="1">
    <citation type="submission" date="2016-04" db="EMBL/GenBank/DDBJ databases">
        <authorList>
            <person name="Lyu Z."/>
            <person name="Lyu W."/>
        </authorList>
    </citation>
    <scope>NUCLEOTIDE SEQUENCE [LARGE SCALE GENOMIC DNA]</scope>
    <source>
        <strain evidence="10">C44</strain>
    </source>
</reference>
<dbReference type="InterPro" id="IPR055431">
    <property type="entry name" value="RsgI_M"/>
</dbReference>
<evidence type="ECO:0000256" key="3">
    <source>
        <dbReference type="ARBA" id="ARBA00022692"/>
    </source>
</evidence>
<feature type="compositionally biased region" description="Basic and acidic residues" evidence="6">
    <location>
        <begin position="227"/>
        <end position="249"/>
    </location>
</feature>
<feature type="compositionally biased region" description="Basic and acidic residues" evidence="6">
    <location>
        <begin position="321"/>
        <end position="351"/>
    </location>
</feature>
<keyword evidence="4 7" id="KW-1133">Transmembrane helix</keyword>
<feature type="compositionally biased region" description="Acidic residues" evidence="6">
    <location>
        <begin position="354"/>
        <end position="363"/>
    </location>
</feature>
<evidence type="ECO:0000259" key="8">
    <source>
        <dbReference type="PROSITE" id="PS51849"/>
    </source>
</evidence>
<sequence length="402" mass="46465">MKRGVVVEYNDDFVTLLTPDGQFLKTNSKLGSYEIGEEITFFPLMDEREEAATRTSKIKQRSLIDLFNSRKVRVGALSVLAIMIFMISFLPSFNNDKVYAYMSIDINPSFEVGIDNQLNVISLVPLNEEAEKLIDKLPDWEKKPFDKIVDAIVAESKVEGYVYPGKEILITTVINEEDKAIQTKLEAGIDDISTSYEDEEMVVNTIESDNETREKAQNQGISTGKYIELKEKANAPKERVKEPAKKQEQSDNSSLNNKADNETLTEDTNGNNQAVKEKLESETKVKLEDAKKKLKENSNSSIRNSNDKNEKKLSDINKNVHKQEKDALKNAEKKRENQKMNNKENRHDRNNWDYYEDRDDWDNWDEKDNRNSKENRGKSDKEKENLNKWNKDNRNKNDDDND</sequence>
<accession>A0A179T2M4</accession>
<evidence type="ECO:0000313" key="10">
    <source>
        <dbReference type="Proteomes" id="UP000078534"/>
    </source>
</evidence>
<feature type="transmembrane region" description="Helical" evidence="7">
    <location>
        <begin position="74"/>
        <end position="93"/>
    </location>
</feature>
<dbReference type="EMBL" id="LWSG01000012">
    <property type="protein sequence ID" value="OAS86723.1"/>
    <property type="molecule type" value="Genomic_DNA"/>
</dbReference>
<evidence type="ECO:0000256" key="1">
    <source>
        <dbReference type="ARBA" id="ARBA00004162"/>
    </source>
</evidence>
<feature type="compositionally biased region" description="Basic and acidic residues" evidence="6">
    <location>
        <begin position="364"/>
        <end position="402"/>
    </location>
</feature>
<dbReference type="Pfam" id="PF23750">
    <property type="entry name" value="RsgI_M"/>
    <property type="match status" value="1"/>
</dbReference>
<feature type="compositionally biased region" description="Basic and acidic residues" evidence="6">
    <location>
        <begin position="305"/>
        <end position="315"/>
    </location>
</feature>